<dbReference type="EC" id="3.1.4.4" evidence="3"/>
<dbReference type="PROSITE" id="PS50035">
    <property type="entry name" value="PLD"/>
    <property type="match status" value="2"/>
</dbReference>
<dbReference type="OrthoDB" id="9770276at2"/>
<dbReference type="GO" id="GO:0016891">
    <property type="term" value="F:RNA endonuclease activity producing 5'-phosphomonoesters, hydrolytic mechanism"/>
    <property type="evidence" value="ECO:0007669"/>
    <property type="project" value="TreeGrafter"/>
</dbReference>
<feature type="domain" description="PLD phosphodiesterase" evidence="7">
    <location>
        <begin position="490"/>
        <end position="517"/>
    </location>
</feature>
<protein>
    <recommendedName>
        <fullName evidence="3">phospholipase D</fullName>
        <ecNumber evidence="3">3.1.4.4</ecNumber>
    </recommendedName>
</protein>
<evidence type="ECO:0000256" key="6">
    <source>
        <dbReference type="ARBA" id="ARBA00023098"/>
    </source>
</evidence>
<dbReference type="EMBL" id="QNRR01000011">
    <property type="protein sequence ID" value="RBP38641.1"/>
    <property type="molecule type" value="Genomic_DNA"/>
</dbReference>
<comment type="similarity">
    <text evidence="2">Belongs to the phospholipase D family.</text>
</comment>
<dbReference type="SUPFAM" id="SSF56024">
    <property type="entry name" value="Phospholipase D/nuclease"/>
    <property type="match status" value="2"/>
</dbReference>
<dbReference type="Proteomes" id="UP000253426">
    <property type="component" value="Unassembled WGS sequence"/>
</dbReference>
<dbReference type="GO" id="GO:0016042">
    <property type="term" value="P:lipid catabolic process"/>
    <property type="evidence" value="ECO:0007669"/>
    <property type="project" value="UniProtKB-KW"/>
</dbReference>
<comment type="caution">
    <text evidence="8">The sequence shown here is derived from an EMBL/GenBank/DDBJ whole genome shotgun (WGS) entry which is preliminary data.</text>
</comment>
<organism evidence="8 9">
    <name type="scientific">Roseimicrobium gellanilyticum</name>
    <dbReference type="NCBI Taxonomy" id="748857"/>
    <lineage>
        <taxon>Bacteria</taxon>
        <taxon>Pseudomonadati</taxon>
        <taxon>Verrucomicrobiota</taxon>
        <taxon>Verrucomicrobiia</taxon>
        <taxon>Verrucomicrobiales</taxon>
        <taxon>Verrucomicrobiaceae</taxon>
        <taxon>Roseimicrobium</taxon>
    </lineage>
</organism>
<evidence type="ECO:0000313" key="9">
    <source>
        <dbReference type="Proteomes" id="UP000253426"/>
    </source>
</evidence>
<accession>A0A366HAX7</accession>
<evidence type="ECO:0000256" key="2">
    <source>
        <dbReference type="ARBA" id="ARBA00008664"/>
    </source>
</evidence>
<evidence type="ECO:0000256" key="3">
    <source>
        <dbReference type="ARBA" id="ARBA00012027"/>
    </source>
</evidence>
<name>A0A366HAX7_9BACT</name>
<feature type="domain" description="PLD phosphodiesterase" evidence="7">
    <location>
        <begin position="280"/>
        <end position="307"/>
    </location>
</feature>
<evidence type="ECO:0000256" key="1">
    <source>
        <dbReference type="ARBA" id="ARBA00000798"/>
    </source>
</evidence>
<evidence type="ECO:0000313" key="8">
    <source>
        <dbReference type="EMBL" id="RBP38641.1"/>
    </source>
</evidence>
<keyword evidence="5" id="KW-0442">Lipid degradation</keyword>
<dbReference type="GO" id="GO:0006793">
    <property type="term" value="P:phosphorus metabolic process"/>
    <property type="evidence" value="ECO:0007669"/>
    <property type="project" value="UniProtKB-ARBA"/>
</dbReference>
<dbReference type="GO" id="GO:0004630">
    <property type="term" value="F:phospholipase D activity"/>
    <property type="evidence" value="ECO:0007669"/>
    <property type="project" value="UniProtKB-EC"/>
</dbReference>
<dbReference type="PANTHER" id="PTHR43856:SF1">
    <property type="entry name" value="MITOCHONDRIAL CARDIOLIPIN HYDROLASE"/>
    <property type="match status" value="1"/>
</dbReference>
<dbReference type="Pfam" id="PF13091">
    <property type="entry name" value="PLDc_2"/>
    <property type="match status" value="2"/>
</dbReference>
<evidence type="ECO:0000256" key="4">
    <source>
        <dbReference type="ARBA" id="ARBA00022801"/>
    </source>
</evidence>
<reference evidence="8 9" key="1">
    <citation type="submission" date="2018-06" db="EMBL/GenBank/DDBJ databases">
        <title>Genomic Encyclopedia of Type Strains, Phase IV (KMG-IV): sequencing the most valuable type-strain genomes for metagenomic binning, comparative biology and taxonomic classification.</title>
        <authorList>
            <person name="Goeker M."/>
        </authorList>
    </citation>
    <scope>NUCLEOTIDE SEQUENCE [LARGE SCALE GENOMIC DNA]</scope>
    <source>
        <strain evidence="8 9">DSM 25532</strain>
    </source>
</reference>
<dbReference type="InterPro" id="IPR051406">
    <property type="entry name" value="PLD_domain"/>
</dbReference>
<sequence>MKTYRGIIHVLPNEVILDAGGVEVKLQGDRAEFSPREGLVTAVTGVQMGDVIEHARVAPQLESAKAISIDAFSPVVSAIREEGEAIAAHEGVVGIRPGFRLLENEAGEEPCMVILTRPGATQDWPPASLRGVPVEVRTASALEMIEGTAPLEAWTGLVPEAAEAGSGIHYTPPDPDVVSLKEARVHNITCHVGPDSGWPILKGFLEGTTSHLTVAMYEFYAKHILTAVCDLGEESDARLNIILQTGPGENDKDTEELLRDSWGDRLEFTKASVSGPNKVFKNSYHTKVVVRDSRAMWASSGNFSPNSQPKVTDSDAPNFYRLGNREWHVIIEDEELAKIYEKFIEHDIKQAQEAAAMPAPEAMPEAMPDLLIPMEAFAAEAAVLQDHQFVARTFATSGTPVKVQPLMSPDNYAAEILKLIQKAKKSLYLQFSYIRQPSLEIFDDIISAIAEKMADPEIDVRVLVSQNQKSEHSDLLVGPRRWKRRMFRRQTSKMHNKGVLIDGKIAVVGSNNWSSDGTQFNRDTSLVFHSREITKYYTEVFLFDWDNLSKPATGSEEIVPELAGDGPTPLGKLRIPWQAWYDE</sequence>
<dbReference type="CDD" id="cd09128">
    <property type="entry name" value="PLDc_unchar1_2"/>
    <property type="match status" value="1"/>
</dbReference>
<dbReference type="InterPro" id="IPR001736">
    <property type="entry name" value="PLipase_D/transphosphatidylase"/>
</dbReference>
<keyword evidence="6" id="KW-0443">Lipid metabolism</keyword>
<evidence type="ECO:0000256" key="5">
    <source>
        <dbReference type="ARBA" id="ARBA00022963"/>
    </source>
</evidence>
<keyword evidence="9" id="KW-1185">Reference proteome</keyword>
<comment type="catalytic activity">
    <reaction evidence="1">
        <text>a 1,2-diacyl-sn-glycero-3-phosphocholine + H2O = a 1,2-diacyl-sn-glycero-3-phosphate + choline + H(+)</text>
        <dbReference type="Rhea" id="RHEA:14445"/>
        <dbReference type="ChEBI" id="CHEBI:15354"/>
        <dbReference type="ChEBI" id="CHEBI:15377"/>
        <dbReference type="ChEBI" id="CHEBI:15378"/>
        <dbReference type="ChEBI" id="CHEBI:57643"/>
        <dbReference type="ChEBI" id="CHEBI:58608"/>
        <dbReference type="EC" id="3.1.4.4"/>
    </reaction>
</comment>
<dbReference type="SMART" id="SM00155">
    <property type="entry name" value="PLDc"/>
    <property type="match status" value="2"/>
</dbReference>
<dbReference type="RefSeq" id="WP_113961088.1">
    <property type="nucleotide sequence ID" value="NZ_QNRR01000011.1"/>
</dbReference>
<dbReference type="InterPro" id="IPR025202">
    <property type="entry name" value="PLD-like_dom"/>
</dbReference>
<evidence type="ECO:0000259" key="7">
    <source>
        <dbReference type="PROSITE" id="PS50035"/>
    </source>
</evidence>
<dbReference type="CDD" id="cd00138">
    <property type="entry name" value="PLDc_SF"/>
    <property type="match status" value="1"/>
</dbReference>
<dbReference type="AlphaFoldDB" id="A0A366HAX7"/>
<dbReference type="PANTHER" id="PTHR43856">
    <property type="entry name" value="CARDIOLIPIN HYDROLASE"/>
    <property type="match status" value="1"/>
</dbReference>
<proteinExistence type="inferred from homology"/>
<dbReference type="Gene3D" id="3.30.870.10">
    <property type="entry name" value="Endonuclease Chain A"/>
    <property type="match status" value="2"/>
</dbReference>
<gene>
    <name evidence="8" type="ORF">DES53_111161</name>
</gene>
<keyword evidence="4" id="KW-0378">Hydrolase</keyword>